<reference evidence="1" key="2">
    <citation type="submission" date="2023-05" db="EMBL/GenBank/DDBJ databases">
        <authorList>
            <consortium name="Lawrence Berkeley National Laboratory"/>
            <person name="Steindorff A."/>
            <person name="Hensen N."/>
            <person name="Bonometti L."/>
            <person name="Westerberg I."/>
            <person name="Brannstrom I.O."/>
            <person name="Guillou S."/>
            <person name="Cros-Aarteil S."/>
            <person name="Calhoun S."/>
            <person name="Haridas S."/>
            <person name="Kuo A."/>
            <person name="Mondo S."/>
            <person name="Pangilinan J."/>
            <person name="Riley R."/>
            <person name="Labutti K."/>
            <person name="Andreopoulos B."/>
            <person name="Lipzen A."/>
            <person name="Chen C."/>
            <person name="Yanf M."/>
            <person name="Daum C."/>
            <person name="Ng V."/>
            <person name="Clum A."/>
            <person name="Ohm R."/>
            <person name="Martin F."/>
            <person name="Silar P."/>
            <person name="Natvig D."/>
            <person name="Lalanne C."/>
            <person name="Gautier V."/>
            <person name="Ament-Velasquez S.L."/>
            <person name="Kruys A."/>
            <person name="Hutchinson M.I."/>
            <person name="Powell A.J."/>
            <person name="Barry K."/>
            <person name="Miller A.N."/>
            <person name="Grigoriev I.V."/>
            <person name="Debuchy R."/>
            <person name="Gladieux P."/>
            <person name="Thoren M.H."/>
            <person name="Johannesson H."/>
        </authorList>
    </citation>
    <scope>NUCLEOTIDE SEQUENCE</scope>
    <source>
        <strain evidence="1">CBS 103.79</strain>
    </source>
</reference>
<name>A0AAN6RQ59_9PEZI</name>
<proteinExistence type="predicted"/>
<evidence type="ECO:0000313" key="2">
    <source>
        <dbReference type="Proteomes" id="UP001303889"/>
    </source>
</evidence>
<organism evidence="1 2">
    <name type="scientific">Staphylotrichum tortipilum</name>
    <dbReference type="NCBI Taxonomy" id="2831512"/>
    <lineage>
        <taxon>Eukaryota</taxon>
        <taxon>Fungi</taxon>
        <taxon>Dikarya</taxon>
        <taxon>Ascomycota</taxon>
        <taxon>Pezizomycotina</taxon>
        <taxon>Sordariomycetes</taxon>
        <taxon>Sordariomycetidae</taxon>
        <taxon>Sordariales</taxon>
        <taxon>Chaetomiaceae</taxon>
        <taxon>Staphylotrichum</taxon>
    </lineage>
</organism>
<dbReference type="EMBL" id="MU855946">
    <property type="protein sequence ID" value="KAK3898383.1"/>
    <property type="molecule type" value="Genomic_DNA"/>
</dbReference>
<keyword evidence="2" id="KW-1185">Reference proteome</keyword>
<protein>
    <submittedName>
        <fullName evidence="1">Uncharacterized protein</fullName>
    </submittedName>
</protein>
<accession>A0AAN6RQ59</accession>
<evidence type="ECO:0000313" key="1">
    <source>
        <dbReference type="EMBL" id="KAK3898383.1"/>
    </source>
</evidence>
<dbReference type="AlphaFoldDB" id="A0AAN6RQ59"/>
<comment type="caution">
    <text evidence="1">The sequence shown here is derived from an EMBL/GenBank/DDBJ whole genome shotgun (WGS) entry which is preliminary data.</text>
</comment>
<dbReference type="Proteomes" id="UP001303889">
    <property type="component" value="Unassembled WGS sequence"/>
</dbReference>
<gene>
    <name evidence="1" type="ORF">C8A05DRAFT_19023</name>
</gene>
<sequence>MGDQECWRIAKDLGGYDIRNSLPEGTTLTPDPRPSDELYVHRFVNEVVQDREALENATSTQASAFFRRWALERWGGGEKYFSAAGPRLKTAILFDEETVTQLQSLAAHEFAGANPGKEAWHAAGSFWVEAELVQRDLNQGFLEWFRVGFWDLEDFWFNRDVAEPAVGGCWKLDVRFPRDWCYTWNY</sequence>
<reference evidence="1" key="1">
    <citation type="journal article" date="2023" name="Mol. Phylogenet. Evol.">
        <title>Genome-scale phylogeny and comparative genomics of the fungal order Sordariales.</title>
        <authorList>
            <person name="Hensen N."/>
            <person name="Bonometti L."/>
            <person name="Westerberg I."/>
            <person name="Brannstrom I.O."/>
            <person name="Guillou S."/>
            <person name="Cros-Aarteil S."/>
            <person name="Calhoun S."/>
            <person name="Haridas S."/>
            <person name="Kuo A."/>
            <person name="Mondo S."/>
            <person name="Pangilinan J."/>
            <person name="Riley R."/>
            <person name="LaButti K."/>
            <person name="Andreopoulos B."/>
            <person name="Lipzen A."/>
            <person name="Chen C."/>
            <person name="Yan M."/>
            <person name="Daum C."/>
            <person name="Ng V."/>
            <person name="Clum A."/>
            <person name="Steindorff A."/>
            <person name="Ohm R.A."/>
            <person name="Martin F."/>
            <person name="Silar P."/>
            <person name="Natvig D.O."/>
            <person name="Lalanne C."/>
            <person name="Gautier V."/>
            <person name="Ament-Velasquez S.L."/>
            <person name="Kruys A."/>
            <person name="Hutchinson M.I."/>
            <person name="Powell A.J."/>
            <person name="Barry K."/>
            <person name="Miller A.N."/>
            <person name="Grigoriev I.V."/>
            <person name="Debuchy R."/>
            <person name="Gladieux P."/>
            <person name="Hiltunen Thoren M."/>
            <person name="Johannesson H."/>
        </authorList>
    </citation>
    <scope>NUCLEOTIDE SEQUENCE</scope>
    <source>
        <strain evidence="1">CBS 103.79</strain>
    </source>
</reference>